<dbReference type="RefSeq" id="WP_127097076.1">
    <property type="nucleotide sequence ID" value="NZ_CP031423.1"/>
</dbReference>
<dbReference type="KEGG" id="mlv:CVS47_03340"/>
<feature type="transmembrane region" description="Helical" evidence="13">
    <location>
        <begin position="131"/>
        <end position="150"/>
    </location>
</feature>
<accession>A0A3Q9J0W0</accession>
<dbReference type="GO" id="GO:0015252">
    <property type="term" value="F:proton channel activity"/>
    <property type="evidence" value="ECO:0007669"/>
    <property type="project" value="InterPro"/>
</dbReference>
<protein>
    <recommendedName>
        <fullName evidence="16">Potassium channel</fullName>
    </recommendedName>
</protein>
<evidence type="ECO:0000256" key="8">
    <source>
        <dbReference type="ARBA" id="ARBA00022989"/>
    </source>
</evidence>
<evidence type="ECO:0000256" key="7">
    <source>
        <dbReference type="ARBA" id="ARBA00022958"/>
    </source>
</evidence>
<comment type="subcellular location">
    <subcellularLocation>
        <location evidence="1">Membrane</location>
        <topology evidence="1">Multi-pass membrane protein</topology>
    </subcellularLocation>
</comment>
<comment type="catalytic activity">
    <reaction evidence="12">
        <text>K(+)(in) = K(+)(out)</text>
        <dbReference type="Rhea" id="RHEA:29463"/>
        <dbReference type="ChEBI" id="CHEBI:29103"/>
    </reaction>
</comment>
<evidence type="ECO:0000256" key="12">
    <source>
        <dbReference type="ARBA" id="ARBA00034430"/>
    </source>
</evidence>
<evidence type="ECO:0000256" key="6">
    <source>
        <dbReference type="ARBA" id="ARBA00022826"/>
    </source>
</evidence>
<keyword evidence="8 13" id="KW-1133">Transmembrane helix</keyword>
<organism evidence="14 15">
    <name type="scientific">Microbacterium lemovicicum</name>
    <dbReference type="NCBI Taxonomy" id="1072463"/>
    <lineage>
        <taxon>Bacteria</taxon>
        <taxon>Bacillati</taxon>
        <taxon>Actinomycetota</taxon>
        <taxon>Actinomycetes</taxon>
        <taxon>Micrococcales</taxon>
        <taxon>Microbacteriaceae</taxon>
        <taxon>Microbacterium</taxon>
    </lineage>
</organism>
<reference evidence="14 15" key="1">
    <citation type="submission" date="2018-08" db="EMBL/GenBank/DDBJ databases">
        <title>Microbacterium lemovicicum sp. nov., a bacterium isolated from a natural uranium-rich soil.</title>
        <authorList>
            <person name="ORTET P."/>
        </authorList>
    </citation>
    <scope>NUCLEOTIDE SEQUENCE [LARGE SCALE GENOMIC DNA]</scope>
    <source>
        <strain evidence="14 15">Viu22</strain>
    </source>
</reference>
<feature type="transmembrane region" description="Helical" evidence="13">
    <location>
        <begin position="63"/>
        <end position="82"/>
    </location>
</feature>
<dbReference type="EMBL" id="CP031423">
    <property type="protein sequence ID" value="AZS38681.1"/>
    <property type="molecule type" value="Genomic_DNA"/>
</dbReference>
<name>A0A3Q9J0W0_9MICO</name>
<feature type="transmembrane region" description="Helical" evidence="13">
    <location>
        <begin position="166"/>
        <end position="185"/>
    </location>
</feature>
<keyword evidence="15" id="KW-1185">Reference proteome</keyword>
<gene>
    <name evidence="14" type="ORF">CVS47_03340</name>
</gene>
<evidence type="ECO:0000256" key="10">
    <source>
        <dbReference type="ARBA" id="ARBA00023136"/>
    </source>
</evidence>
<dbReference type="GO" id="GO:0005267">
    <property type="term" value="F:potassium channel activity"/>
    <property type="evidence" value="ECO:0007669"/>
    <property type="project" value="UniProtKB-KW"/>
</dbReference>
<evidence type="ECO:0000256" key="5">
    <source>
        <dbReference type="ARBA" id="ARBA00022692"/>
    </source>
</evidence>
<evidence type="ECO:0000256" key="1">
    <source>
        <dbReference type="ARBA" id="ARBA00004141"/>
    </source>
</evidence>
<evidence type="ECO:0000313" key="14">
    <source>
        <dbReference type="EMBL" id="AZS38681.1"/>
    </source>
</evidence>
<evidence type="ECO:0000256" key="3">
    <source>
        <dbReference type="ARBA" id="ARBA00022448"/>
    </source>
</evidence>
<evidence type="ECO:0000256" key="2">
    <source>
        <dbReference type="ARBA" id="ARBA00006920"/>
    </source>
</evidence>
<feature type="transmembrane region" description="Helical" evidence="13">
    <location>
        <begin position="25"/>
        <end position="43"/>
    </location>
</feature>
<sequence length="220" mass="24503">MDRAGRTAREDDGSRLLPPAERLKAFTDAVVAIAMTLLILPLLESVSEAASENLTTLEWLQEEFSPIIMFVLSFVIIANFWMTHHRVFARVERVTEALVWITMMWALTIVWLPVATAVIGQMDTDDLQRVLYIGSMALTAMLQVCTRLYLRANPRLHDIPDDQLRSGILADVLTTGLFLVSLAVAVLVPSIGYAALFLMVLVGPLHSLSMRRLRASAAKR</sequence>
<dbReference type="InterPro" id="IPR010617">
    <property type="entry name" value="TMEM175-like"/>
</dbReference>
<dbReference type="AlphaFoldDB" id="A0A3Q9J0W0"/>
<evidence type="ECO:0000256" key="13">
    <source>
        <dbReference type="SAM" id="Phobius"/>
    </source>
</evidence>
<feature type="transmembrane region" description="Helical" evidence="13">
    <location>
        <begin position="94"/>
        <end position="119"/>
    </location>
</feature>
<dbReference type="OrthoDB" id="7626281at2"/>
<dbReference type="Pfam" id="PF06736">
    <property type="entry name" value="TMEM175"/>
    <property type="match status" value="1"/>
</dbReference>
<dbReference type="PANTHER" id="PTHR31462">
    <property type="entry name" value="ENDOSOMAL/LYSOSOMAL POTASSIUM CHANNEL TMEM175"/>
    <property type="match status" value="1"/>
</dbReference>
<keyword evidence="4" id="KW-0633">Potassium transport</keyword>
<keyword evidence="6" id="KW-0631">Potassium channel</keyword>
<feature type="transmembrane region" description="Helical" evidence="13">
    <location>
        <begin position="191"/>
        <end position="210"/>
    </location>
</feature>
<dbReference type="Proteomes" id="UP000276888">
    <property type="component" value="Chromosome"/>
</dbReference>
<evidence type="ECO:0008006" key="16">
    <source>
        <dbReference type="Google" id="ProtNLM"/>
    </source>
</evidence>
<dbReference type="GO" id="GO:0016020">
    <property type="term" value="C:membrane"/>
    <property type="evidence" value="ECO:0007669"/>
    <property type="project" value="UniProtKB-SubCell"/>
</dbReference>
<evidence type="ECO:0000313" key="15">
    <source>
        <dbReference type="Proteomes" id="UP000276888"/>
    </source>
</evidence>
<dbReference type="PANTHER" id="PTHR31462:SF5">
    <property type="entry name" value="ENDOSOMAL_LYSOSOMAL PROTON CHANNEL TMEM175"/>
    <property type="match status" value="1"/>
</dbReference>
<comment type="similarity">
    <text evidence="2">Belongs to the TMEM175 family.</text>
</comment>
<keyword evidence="5 13" id="KW-0812">Transmembrane</keyword>
<evidence type="ECO:0000256" key="11">
    <source>
        <dbReference type="ARBA" id="ARBA00023303"/>
    </source>
</evidence>
<proteinExistence type="inferred from homology"/>
<keyword evidence="7" id="KW-0630">Potassium</keyword>
<keyword evidence="3" id="KW-0813">Transport</keyword>
<evidence type="ECO:0000256" key="9">
    <source>
        <dbReference type="ARBA" id="ARBA00023065"/>
    </source>
</evidence>
<keyword evidence="10 13" id="KW-0472">Membrane</keyword>
<keyword evidence="11" id="KW-0407">Ion channel</keyword>
<evidence type="ECO:0000256" key="4">
    <source>
        <dbReference type="ARBA" id="ARBA00022538"/>
    </source>
</evidence>
<keyword evidence="9" id="KW-0406">Ion transport</keyword>